<name>A0A6I8LM04_9PSEU</name>
<evidence type="ECO:0000256" key="1">
    <source>
        <dbReference type="ARBA" id="ARBA00023015"/>
    </source>
</evidence>
<dbReference type="InterPro" id="IPR001647">
    <property type="entry name" value="HTH_TetR"/>
</dbReference>
<gene>
    <name evidence="6" type="ORF">AA23TX_03043</name>
</gene>
<dbReference type="InterPro" id="IPR050109">
    <property type="entry name" value="HTH-type_TetR-like_transc_reg"/>
</dbReference>
<dbReference type="AlphaFoldDB" id="A0A6I8LM04"/>
<keyword evidence="7" id="KW-1185">Reference proteome</keyword>
<dbReference type="Gene3D" id="1.10.357.10">
    <property type="entry name" value="Tetracycline Repressor, domain 2"/>
    <property type="match status" value="1"/>
</dbReference>
<dbReference type="Pfam" id="PF00440">
    <property type="entry name" value="TetR_N"/>
    <property type="match status" value="1"/>
</dbReference>
<dbReference type="Proteomes" id="UP000399805">
    <property type="component" value="Unassembled WGS sequence"/>
</dbReference>
<dbReference type="GO" id="GO:0003700">
    <property type="term" value="F:DNA-binding transcription factor activity"/>
    <property type="evidence" value="ECO:0007669"/>
    <property type="project" value="TreeGrafter"/>
</dbReference>
<evidence type="ECO:0000313" key="7">
    <source>
        <dbReference type="Proteomes" id="UP000399805"/>
    </source>
</evidence>
<sequence>MMCMLVHMTSRDAAATRLRILEQARRQFARHGYTAITVKGVADAAGVSPNLITRYFGGKEGLFLAATRVEIPVEDSFGGDRAELGARLSVSIVRRWSGESGDDPLLVLQRASGERPEAAEALAAFLDTHSLEPLHRYLRDSGLDDAEARRRAAAIDAFVLGVSTRRRVLRSELGDPAELQDWLSTVIQRLADG</sequence>
<organism evidence="6 7">
    <name type="scientific">Amycolatopsis camponoti</name>
    <dbReference type="NCBI Taxonomy" id="2606593"/>
    <lineage>
        <taxon>Bacteria</taxon>
        <taxon>Bacillati</taxon>
        <taxon>Actinomycetota</taxon>
        <taxon>Actinomycetes</taxon>
        <taxon>Pseudonocardiales</taxon>
        <taxon>Pseudonocardiaceae</taxon>
        <taxon>Amycolatopsis</taxon>
    </lineage>
</organism>
<dbReference type="EMBL" id="CABVGP010000001">
    <property type="protein sequence ID" value="VVJ18022.1"/>
    <property type="molecule type" value="Genomic_DNA"/>
</dbReference>
<evidence type="ECO:0000256" key="4">
    <source>
        <dbReference type="PROSITE-ProRule" id="PRU00335"/>
    </source>
</evidence>
<proteinExistence type="predicted"/>
<evidence type="ECO:0000256" key="3">
    <source>
        <dbReference type="ARBA" id="ARBA00023163"/>
    </source>
</evidence>
<evidence type="ECO:0000313" key="6">
    <source>
        <dbReference type="EMBL" id="VVJ18022.1"/>
    </source>
</evidence>
<dbReference type="PANTHER" id="PTHR30055">
    <property type="entry name" value="HTH-TYPE TRANSCRIPTIONAL REGULATOR RUTR"/>
    <property type="match status" value="1"/>
</dbReference>
<dbReference type="InterPro" id="IPR009057">
    <property type="entry name" value="Homeodomain-like_sf"/>
</dbReference>
<dbReference type="SUPFAM" id="SSF48498">
    <property type="entry name" value="Tetracyclin repressor-like, C-terminal domain"/>
    <property type="match status" value="1"/>
</dbReference>
<dbReference type="GO" id="GO:0000976">
    <property type="term" value="F:transcription cis-regulatory region binding"/>
    <property type="evidence" value="ECO:0007669"/>
    <property type="project" value="TreeGrafter"/>
</dbReference>
<keyword evidence="3" id="KW-0804">Transcription</keyword>
<feature type="domain" description="HTH tetR-type" evidence="5">
    <location>
        <begin position="14"/>
        <end position="74"/>
    </location>
</feature>
<dbReference type="Pfam" id="PF17920">
    <property type="entry name" value="TetR_C_16"/>
    <property type="match status" value="1"/>
</dbReference>
<dbReference type="InterPro" id="IPR036271">
    <property type="entry name" value="Tet_transcr_reg_TetR-rel_C_sf"/>
</dbReference>
<protein>
    <submittedName>
        <fullName evidence="6">Transcriptional regulator</fullName>
    </submittedName>
</protein>
<accession>A0A6I8LM04</accession>
<evidence type="ECO:0000259" key="5">
    <source>
        <dbReference type="PROSITE" id="PS50977"/>
    </source>
</evidence>
<dbReference type="PANTHER" id="PTHR30055:SF234">
    <property type="entry name" value="HTH-TYPE TRANSCRIPTIONAL REGULATOR BETI"/>
    <property type="match status" value="1"/>
</dbReference>
<feature type="DNA-binding region" description="H-T-H motif" evidence="4">
    <location>
        <begin position="37"/>
        <end position="56"/>
    </location>
</feature>
<dbReference type="PROSITE" id="PS50977">
    <property type="entry name" value="HTH_TETR_2"/>
    <property type="match status" value="1"/>
</dbReference>
<evidence type="ECO:0000256" key="2">
    <source>
        <dbReference type="ARBA" id="ARBA00023125"/>
    </source>
</evidence>
<keyword evidence="1" id="KW-0805">Transcription regulation</keyword>
<dbReference type="PRINTS" id="PR00455">
    <property type="entry name" value="HTHTETR"/>
</dbReference>
<dbReference type="SUPFAM" id="SSF46689">
    <property type="entry name" value="Homeodomain-like"/>
    <property type="match status" value="1"/>
</dbReference>
<dbReference type="InterPro" id="IPR041678">
    <property type="entry name" value="TetR_C_16"/>
</dbReference>
<reference evidence="6 7" key="1">
    <citation type="submission" date="2019-09" db="EMBL/GenBank/DDBJ databases">
        <authorList>
            <person name="Leyn A S."/>
        </authorList>
    </citation>
    <scope>NUCLEOTIDE SEQUENCE [LARGE SCALE GENOMIC DNA]</scope>
    <source>
        <strain evidence="6">AA231_1</strain>
    </source>
</reference>
<keyword evidence="2 4" id="KW-0238">DNA-binding</keyword>